<feature type="compositionally biased region" description="Basic and acidic residues" evidence="2">
    <location>
        <begin position="299"/>
        <end position="309"/>
    </location>
</feature>
<evidence type="ECO:0000313" key="3">
    <source>
        <dbReference type="EMBL" id="KAH7141405.1"/>
    </source>
</evidence>
<comment type="caution">
    <text evidence="3">The sequence shown here is derived from an EMBL/GenBank/DDBJ whole genome shotgun (WGS) entry which is preliminary data.</text>
</comment>
<evidence type="ECO:0000256" key="1">
    <source>
        <dbReference type="SAM" id="Coils"/>
    </source>
</evidence>
<dbReference type="OrthoDB" id="5094203at2759"/>
<evidence type="ECO:0000313" key="4">
    <source>
        <dbReference type="Proteomes" id="UP000717696"/>
    </source>
</evidence>
<reference evidence="3" key="1">
    <citation type="journal article" date="2021" name="Nat. Commun.">
        <title>Genetic determinants of endophytism in the Arabidopsis root mycobiome.</title>
        <authorList>
            <person name="Mesny F."/>
            <person name="Miyauchi S."/>
            <person name="Thiergart T."/>
            <person name="Pickel B."/>
            <person name="Atanasova L."/>
            <person name="Karlsson M."/>
            <person name="Huettel B."/>
            <person name="Barry K.W."/>
            <person name="Haridas S."/>
            <person name="Chen C."/>
            <person name="Bauer D."/>
            <person name="Andreopoulos W."/>
            <person name="Pangilinan J."/>
            <person name="LaButti K."/>
            <person name="Riley R."/>
            <person name="Lipzen A."/>
            <person name="Clum A."/>
            <person name="Drula E."/>
            <person name="Henrissat B."/>
            <person name="Kohler A."/>
            <person name="Grigoriev I.V."/>
            <person name="Martin F.M."/>
            <person name="Hacquard S."/>
        </authorList>
    </citation>
    <scope>NUCLEOTIDE SEQUENCE</scope>
    <source>
        <strain evidence="3">MPI-CAGE-AT-0021</strain>
    </source>
</reference>
<keyword evidence="4" id="KW-1185">Reference proteome</keyword>
<sequence>MASTTPASSSKRKHNDSIPVQIVKDVKRLCTRELSPETEILREDLLEEATRAINDANIDQSGLQRQLTMLNKLLDSRDKAEELKGKLEDVRGKLEEVSARTRDSDYSIHIGDWVGGIYGAVKCYEGQVQADIRKVLEKQFKSDGMTGVDADFAAKVHDNFLAVKGYDCRSSVDLLQPELRLVREWRERGEPVGDEPATPYLDRIGAMCDKANGSRPDYILAARAYSERNQIAHYPPPRFEDHWVDGSVHWDGIWAACKKHKIDVKNDCATGKITENQRDYYFKIIDIWMDSQVSVGRRIQKEDEQEAKVEGSGSRNSSDDGRPGGSNCPSGSTSKPIHKGQRGSIPGGESAGRRSRTLQPPRGAAWEPGLKCGQSQCRDAAKTRSSFYEAPPICRSEIPRLPCLHHALVGRLTTRPCMLIS</sequence>
<gene>
    <name evidence="3" type="ORF">B0J13DRAFT_608390</name>
</gene>
<dbReference type="Proteomes" id="UP000717696">
    <property type="component" value="Unassembled WGS sequence"/>
</dbReference>
<accession>A0A9P9ENL5</accession>
<name>A0A9P9ENL5_9HYPO</name>
<evidence type="ECO:0000256" key="2">
    <source>
        <dbReference type="SAM" id="MobiDB-lite"/>
    </source>
</evidence>
<keyword evidence="1" id="KW-0175">Coiled coil</keyword>
<organism evidence="3 4">
    <name type="scientific">Dactylonectria estremocensis</name>
    <dbReference type="NCBI Taxonomy" id="1079267"/>
    <lineage>
        <taxon>Eukaryota</taxon>
        <taxon>Fungi</taxon>
        <taxon>Dikarya</taxon>
        <taxon>Ascomycota</taxon>
        <taxon>Pezizomycotina</taxon>
        <taxon>Sordariomycetes</taxon>
        <taxon>Hypocreomycetidae</taxon>
        <taxon>Hypocreales</taxon>
        <taxon>Nectriaceae</taxon>
        <taxon>Dactylonectria</taxon>
    </lineage>
</organism>
<dbReference type="AlphaFoldDB" id="A0A9P9ENL5"/>
<feature type="region of interest" description="Disordered" evidence="2">
    <location>
        <begin position="298"/>
        <end position="370"/>
    </location>
</feature>
<protein>
    <submittedName>
        <fullName evidence="3">Uncharacterized protein</fullName>
    </submittedName>
</protein>
<proteinExistence type="predicted"/>
<feature type="coiled-coil region" evidence="1">
    <location>
        <begin position="46"/>
        <end position="100"/>
    </location>
</feature>
<dbReference type="EMBL" id="JAGMUU010000012">
    <property type="protein sequence ID" value="KAH7141405.1"/>
    <property type="molecule type" value="Genomic_DNA"/>
</dbReference>